<feature type="transmembrane region" description="Helical" evidence="1">
    <location>
        <begin position="13"/>
        <end position="33"/>
    </location>
</feature>
<evidence type="ECO:0000313" key="4">
    <source>
        <dbReference type="Proteomes" id="UP001596137"/>
    </source>
</evidence>
<dbReference type="Proteomes" id="UP001596137">
    <property type="component" value="Unassembled WGS sequence"/>
</dbReference>
<feature type="domain" description="Putative Flp pilus-assembly TadG-like N-terminal" evidence="2">
    <location>
        <begin position="11"/>
        <end position="57"/>
    </location>
</feature>
<sequence length="118" mass="12409">MRWRWVGCERGSATIWLICVMALVWLVAGGLVASGMVRVARHRAQSAADLSALAGAVHALAAPAQACHRARTLATANHATLTRCTVRTGVIQVQVAVQLPIPLLGLRTMTAHARAGPA</sequence>
<evidence type="ECO:0000256" key="1">
    <source>
        <dbReference type="SAM" id="Phobius"/>
    </source>
</evidence>
<keyword evidence="1" id="KW-1133">Transmembrane helix</keyword>
<keyword evidence="1" id="KW-0812">Transmembrane</keyword>
<accession>A0ABW1NA28</accession>
<dbReference type="RefSeq" id="WP_380745650.1">
    <property type="nucleotide sequence ID" value="NZ_JBHSRF010000001.1"/>
</dbReference>
<dbReference type="InterPro" id="IPR021202">
    <property type="entry name" value="Rv3654c-like"/>
</dbReference>
<proteinExistence type="predicted"/>
<gene>
    <name evidence="3" type="ORF">ACFP1K_00020</name>
</gene>
<evidence type="ECO:0000259" key="2">
    <source>
        <dbReference type="Pfam" id="PF13400"/>
    </source>
</evidence>
<reference evidence="4" key="1">
    <citation type="journal article" date="2019" name="Int. J. Syst. Evol. Microbiol.">
        <title>The Global Catalogue of Microorganisms (GCM) 10K type strain sequencing project: providing services to taxonomists for standard genome sequencing and annotation.</title>
        <authorList>
            <consortium name="The Broad Institute Genomics Platform"/>
            <consortium name="The Broad Institute Genome Sequencing Center for Infectious Disease"/>
            <person name="Wu L."/>
            <person name="Ma J."/>
        </authorList>
    </citation>
    <scope>NUCLEOTIDE SEQUENCE [LARGE SCALE GENOMIC DNA]</scope>
    <source>
        <strain evidence="4">JCM 30346</strain>
    </source>
</reference>
<evidence type="ECO:0000313" key="3">
    <source>
        <dbReference type="EMBL" id="MFC6079529.1"/>
    </source>
</evidence>
<dbReference type="Pfam" id="PF13400">
    <property type="entry name" value="Tad"/>
    <property type="match status" value="1"/>
</dbReference>
<keyword evidence="4" id="KW-1185">Reference proteome</keyword>
<name>A0ABW1NA28_9ACTN</name>
<keyword evidence="1" id="KW-0472">Membrane</keyword>
<dbReference type="InterPro" id="IPR028087">
    <property type="entry name" value="Tad_N"/>
</dbReference>
<comment type="caution">
    <text evidence="3">The sequence shown here is derived from an EMBL/GenBank/DDBJ whole genome shotgun (WGS) entry which is preliminary data.</text>
</comment>
<organism evidence="3 4">
    <name type="scientific">Sphaerisporangium aureirubrum</name>
    <dbReference type="NCBI Taxonomy" id="1544736"/>
    <lineage>
        <taxon>Bacteria</taxon>
        <taxon>Bacillati</taxon>
        <taxon>Actinomycetota</taxon>
        <taxon>Actinomycetes</taxon>
        <taxon>Streptosporangiales</taxon>
        <taxon>Streptosporangiaceae</taxon>
        <taxon>Sphaerisporangium</taxon>
    </lineage>
</organism>
<dbReference type="EMBL" id="JBHSRF010000001">
    <property type="protein sequence ID" value="MFC6079529.1"/>
    <property type="molecule type" value="Genomic_DNA"/>
</dbReference>
<protein>
    <submittedName>
        <fullName evidence="3">Rv3654c family TadE-like protein</fullName>
    </submittedName>
</protein>
<dbReference type="NCBIfam" id="TIGR03816">
    <property type="entry name" value="tadE_like_DECH"/>
    <property type="match status" value="1"/>
</dbReference>